<organism evidence="7 8">
    <name type="scientific">Danaus plexippus plexippus</name>
    <dbReference type="NCBI Taxonomy" id="278856"/>
    <lineage>
        <taxon>Eukaryota</taxon>
        <taxon>Metazoa</taxon>
        <taxon>Ecdysozoa</taxon>
        <taxon>Arthropoda</taxon>
        <taxon>Hexapoda</taxon>
        <taxon>Insecta</taxon>
        <taxon>Pterygota</taxon>
        <taxon>Neoptera</taxon>
        <taxon>Endopterygota</taxon>
        <taxon>Lepidoptera</taxon>
        <taxon>Glossata</taxon>
        <taxon>Ditrysia</taxon>
        <taxon>Papilionoidea</taxon>
        <taxon>Nymphalidae</taxon>
        <taxon>Danainae</taxon>
        <taxon>Danaini</taxon>
        <taxon>Danaina</taxon>
        <taxon>Danaus</taxon>
        <taxon>Danaus</taxon>
    </lineage>
</organism>
<keyword evidence="8" id="KW-1185">Reference proteome</keyword>
<dbReference type="PIRSF" id="PIRSF017302">
    <property type="entry name" value="Gltscr2"/>
    <property type="match status" value="1"/>
</dbReference>
<evidence type="ECO:0000256" key="3">
    <source>
        <dbReference type="ARBA" id="ARBA00022517"/>
    </source>
</evidence>
<evidence type="ECO:0000313" key="8">
    <source>
        <dbReference type="Proteomes" id="UP000007151"/>
    </source>
</evidence>
<dbReference type="Proteomes" id="UP000007151">
    <property type="component" value="Unassembled WGS sequence"/>
</dbReference>
<keyword evidence="3 5" id="KW-0690">Ribosome biogenesis</keyword>
<evidence type="ECO:0000256" key="2">
    <source>
        <dbReference type="ARBA" id="ARBA00018339"/>
    </source>
</evidence>
<dbReference type="GO" id="GO:0006364">
    <property type="term" value="P:rRNA processing"/>
    <property type="evidence" value="ECO:0007669"/>
    <property type="project" value="TreeGrafter"/>
</dbReference>
<evidence type="ECO:0000313" key="7">
    <source>
        <dbReference type="EMBL" id="OWR50893.1"/>
    </source>
</evidence>
<gene>
    <name evidence="7" type="ORF">KGM_209065</name>
</gene>
<dbReference type="KEGG" id="dpl:KGM_209065"/>
<feature type="compositionally biased region" description="Basic residues" evidence="6">
    <location>
        <begin position="312"/>
        <end position="324"/>
    </location>
</feature>
<dbReference type="PANTHER" id="PTHR14211:SF7">
    <property type="entry name" value="RIBOSOME BIOGENESIS PROTEIN NOP53"/>
    <property type="match status" value="1"/>
</dbReference>
<accession>A0A212FAZ9</accession>
<dbReference type="OrthoDB" id="5072at2759"/>
<evidence type="ECO:0000256" key="4">
    <source>
        <dbReference type="ARBA" id="ARBA00023242"/>
    </source>
</evidence>
<reference evidence="7 8" key="1">
    <citation type="journal article" date="2011" name="Cell">
        <title>The monarch butterfly genome yields insights into long-distance migration.</title>
        <authorList>
            <person name="Zhan S."/>
            <person name="Merlin C."/>
            <person name="Boore J.L."/>
            <person name="Reppert S.M."/>
        </authorList>
    </citation>
    <scope>NUCLEOTIDE SEQUENCE [LARGE SCALE GENOMIC DNA]</scope>
    <source>
        <strain evidence="7">F-2</strain>
    </source>
</reference>
<protein>
    <recommendedName>
        <fullName evidence="2 5">Ribosome biogenesis protein NOP53</fullName>
    </recommendedName>
</protein>
<dbReference type="Pfam" id="PF07767">
    <property type="entry name" value="Nop53"/>
    <property type="match status" value="1"/>
</dbReference>
<evidence type="ECO:0000256" key="6">
    <source>
        <dbReference type="SAM" id="MobiDB-lite"/>
    </source>
</evidence>
<dbReference type="GO" id="GO:0008097">
    <property type="term" value="F:5S rRNA binding"/>
    <property type="evidence" value="ECO:0007669"/>
    <property type="project" value="TreeGrafter"/>
</dbReference>
<feature type="region of interest" description="Disordered" evidence="6">
    <location>
        <begin position="357"/>
        <end position="398"/>
    </location>
</feature>
<dbReference type="GO" id="GO:0000027">
    <property type="term" value="P:ribosomal large subunit assembly"/>
    <property type="evidence" value="ECO:0007669"/>
    <property type="project" value="UniProtKB-UniRule"/>
</dbReference>
<dbReference type="InterPro" id="IPR011687">
    <property type="entry name" value="Nop53/GLTSCR2"/>
</dbReference>
<dbReference type="eggNOG" id="KOG2823">
    <property type="taxonomic scope" value="Eukaryota"/>
</dbReference>
<feature type="region of interest" description="Disordered" evidence="6">
    <location>
        <begin position="261"/>
        <end position="334"/>
    </location>
</feature>
<dbReference type="EMBL" id="AGBW02009412">
    <property type="protein sequence ID" value="OWR50893.1"/>
    <property type="molecule type" value="Genomic_DNA"/>
</dbReference>
<dbReference type="AlphaFoldDB" id="A0A212FAZ9"/>
<dbReference type="STRING" id="278856.A0A212FAZ9"/>
<comment type="function">
    <text evidence="5">May play a role in ribosome biogenesis.</text>
</comment>
<proteinExistence type="inferred from homology"/>
<sequence length="469" mass="54310">MTVNTAIKKRKRVSKKNKASWRKHCDINDVEEFLEDQRLEERLGKFDQKPDEELFIVDTTGGDVDEKPEVKPDLKAKSFKERKRAQLAETPKCFEVLLPTSKVQDPNKKRNTVKQVGSKPSDLSLLTEKRQLAKGVLSRKVEQSKVNRKLAIQKKKKSKTVRQSFDKNIWDAPTLESKGIPETLCNEFVSTEAQLHNVPTTKRLRAKPQLPKTLLTRAAIDVPHPGVSYNPSFQEHQALLSEVVQHEQKMMKRQAHLNRVTTNMFSKVTQGEKDKQWQEEMSVGLPQPHNPSNDPDPEPSDNEYKAINPPVKNKKKDHKARRKQREQLEEKERLKRAKIEKKKITDLYRLRKIQESLKKQESRQCEKSTRLSSRRQEKAATAPPALNKHRPPEKEPEFVDPAILTGDLRNLTNTSNLLRDRFESLQRRGALAASKVMMKKKRKVKSYFKPGHKVTEQDIKKYINKLGKK</sequence>
<dbReference type="FunCoup" id="A0A212FAZ9">
    <property type="interactions" value="1214"/>
</dbReference>
<evidence type="ECO:0000256" key="1">
    <source>
        <dbReference type="ARBA" id="ARBA00008838"/>
    </source>
</evidence>
<keyword evidence="4 5" id="KW-0539">Nucleus</keyword>
<evidence type="ECO:0000256" key="5">
    <source>
        <dbReference type="PIRNR" id="PIRNR017302"/>
    </source>
</evidence>
<comment type="subcellular location">
    <subcellularLocation>
        <location evidence="5">Nucleus</location>
        <location evidence="5">Nucleolus</location>
    </subcellularLocation>
    <subcellularLocation>
        <location evidence="5">Nucleus</location>
        <location evidence="5">Nucleoplasm</location>
    </subcellularLocation>
</comment>
<feature type="compositionally biased region" description="Basic and acidic residues" evidence="6">
    <location>
        <begin position="357"/>
        <end position="378"/>
    </location>
</feature>
<comment type="similarity">
    <text evidence="1 5">Belongs to the NOP53 family.</text>
</comment>
<name>A0A212FAZ9_DANPL</name>
<dbReference type="GO" id="GO:0005730">
    <property type="term" value="C:nucleolus"/>
    <property type="evidence" value="ECO:0007669"/>
    <property type="project" value="UniProtKB-SubCell"/>
</dbReference>
<dbReference type="PANTHER" id="PTHR14211">
    <property type="entry name" value="GLIOMA SUPPRESSOR CANDIDATE REGION GENE 2"/>
    <property type="match status" value="1"/>
</dbReference>
<comment type="caution">
    <text evidence="7">The sequence shown here is derived from an EMBL/GenBank/DDBJ whole genome shotgun (WGS) entry which is preliminary data.</text>
</comment>
<dbReference type="GO" id="GO:0005654">
    <property type="term" value="C:nucleoplasm"/>
    <property type="evidence" value="ECO:0007669"/>
    <property type="project" value="UniProtKB-SubCell"/>
</dbReference>